<keyword evidence="8" id="KW-1185">Reference proteome</keyword>
<evidence type="ECO:0000256" key="5">
    <source>
        <dbReference type="ARBA" id="ARBA00022747"/>
    </source>
</evidence>
<evidence type="ECO:0000313" key="7">
    <source>
        <dbReference type="EMBL" id="USR91526.1"/>
    </source>
</evidence>
<dbReference type="Proteomes" id="UP001056708">
    <property type="component" value="Chromosome"/>
</dbReference>
<protein>
    <recommendedName>
        <fullName evidence="1">DNA (cytosine-5-)-methyltransferase</fullName>
        <ecNumber evidence="1">2.1.1.37</ecNumber>
    </recommendedName>
</protein>
<dbReference type="EC" id="2.1.1.37" evidence="1"/>
<evidence type="ECO:0000256" key="3">
    <source>
        <dbReference type="ARBA" id="ARBA00022679"/>
    </source>
</evidence>
<dbReference type="InterPro" id="IPR029063">
    <property type="entry name" value="SAM-dependent_MTases_sf"/>
</dbReference>
<reference evidence="7" key="1">
    <citation type="submission" date="2022-06" db="EMBL/GenBank/DDBJ databases">
        <title>Genome sequence of Phormidium yuhuli AB48 isolated from an industrial photobioreactor environment.</title>
        <authorList>
            <person name="Qiu Y."/>
            <person name="Noonan A.J.C."/>
            <person name="Dofher K."/>
            <person name="Koch M."/>
            <person name="Kieft B."/>
            <person name="Lin X."/>
            <person name="Ziels R.M."/>
            <person name="Hallam S.J."/>
        </authorList>
    </citation>
    <scope>NUCLEOTIDE SEQUENCE</scope>
    <source>
        <strain evidence="7">AB48</strain>
    </source>
</reference>
<keyword evidence="5" id="KW-0680">Restriction system</keyword>
<dbReference type="Gene3D" id="3.90.120.10">
    <property type="entry name" value="DNA Methylase, subunit A, domain 2"/>
    <property type="match status" value="1"/>
</dbReference>
<evidence type="ECO:0000256" key="1">
    <source>
        <dbReference type="ARBA" id="ARBA00011975"/>
    </source>
</evidence>
<sequence>MSKFSCIELFAGAGGLAHGLRSMGLDYHALIEWNPHAYQTLCQHYNKNRVFHKDVREVNFKEFGSVDLIAGGPPCQPFSLGGKHRGDLDSRDMFPWACEAIATCTPKAFIFENVKGLLRKSFKDYFDYILLRLKYPQIKPHTPGDWKSHHAQLQQIDLSPLGPSLQYRVYVQLIDTADYGVPQRRERVILLGIRQDISVDWSFPKPSHSLDALLWSQFVTQSYWEHHNLQPPPLTDYDRRLQKRIQTLQRQPPLFPSSLQPWKTVRDAIATLPNPDATGTFHPDHYLRDGAKSYPGHTGSYIDLPSKALKAGDHGVPGGENMIRYRDGQVRYYTILEAKRIQTFPDHYSIFGSWTEAMRQLGNAVPVDLGRRIGQSLVAVLSESRSRPVYKRLWG</sequence>
<name>A0ABY5AT67_9CYAN</name>
<dbReference type="GO" id="GO:0032259">
    <property type="term" value="P:methylation"/>
    <property type="evidence" value="ECO:0007669"/>
    <property type="project" value="UniProtKB-KW"/>
</dbReference>
<dbReference type="PRINTS" id="PR00105">
    <property type="entry name" value="C5METTRFRASE"/>
</dbReference>
<comment type="similarity">
    <text evidence="6">Belongs to the class I-like SAM-binding methyltransferase superfamily. C5-methyltransferase family.</text>
</comment>
<dbReference type="InterPro" id="IPR050390">
    <property type="entry name" value="C5-Methyltransferase"/>
</dbReference>
<dbReference type="Gene3D" id="3.40.50.150">
    <property type="entry name" value="Vaccinia Virus protein VP39"/>
    <property type="match status" value="1"/>
</dbReference>
<dbReference type="Pfam" id="PF00145">
    <property type="entry name" value="DNA_methylase"/>
    <property type="match status" value="2"/>
</dbReference>
<dbReference type="EMBL" id="CP098611">
    <property type="protein sequence ID" value="USR91526.1"/>
    <property type="molecule type" value="Genomic_DNA"/>
</dbReference>
<organism evidence="7 8">
    <name type="scientific">Phormidium yuhuli AB48</name>
    <dbReference type="NCBI Taxonomy" id="2940671"/>
    <lineage>
        <taxon>Bacteria</taxon>
        <taxon>Bacillati</taxon>
        <taxon>Cyanobacteriota</taxon>
        <taxon>Cyanophyceae</taxon>
        <taxon>Oscillatoriophycideae</taxon>
        <taxon>Oscillatoriales</taxon>
        <taxon>Oscillatoriaceae</taxon>
        <taxon>Phormidium</taxon>
        <taxon>Phormidium yuhuli</taxon>
    </lineage>
</organism>
<dbReference type="PROSITE" id="PS00095">
    <property type="entry name" value="C5_MTASE_2"/>
    <property type="match status" value="1"/>
</dbReference>
<dbReference type="InterPro" id="IPR031303">
    <property type="entry name" value="C5_meth_CS"/>
</dbReference>
<dbReference type="SUPFAM" id="SSF53335">
    <property type="entry name" value="S-adenosyl-L-methionine-dependent methyltransferases"/>
    <property type="match status" value="1"/>
</dbReference>
<evidence type="ECO:0000256" key="2">
    <source>
        <dbReference type="ARBA" id="ARBA00022603"/>
    </source>
</evidence>
<keyword evidence="3 6" id="KW-0808">Transferase</keyword>
<dbReference type="PROSITE" id="PS00094">
    <property type="entry name" value="C5_MTASE_1"/>
    <property type="match status" value="1"/>
</dbReference>
<keyword evidence="2 6" id="KW-0489">Methyltransferase</keyword>
<dbReference type="GO" id="GO:0008168">
    <property type="term" value="F:methyltransferase activity"/>
    <property type="evidence" value="ECO:0007669"/>
    <property type="project" value="UniProtKB-KW"/>
</dbReference>
<accession>A0ABY5AT67</accession>
<proteinExistence type="inferred from homology"/>
<dbReference type="PANTHER" id="PTHR10629">
    <property type="entry name" value="CYTOSINE-SPECIFIC METHYLTRANSFERASE"/>
    <property type="match status" value="1"/>
</dbReference>
<dbReference type="InterPro" id="IPR001525">
    <property type="entry name" value="C5_MeTfrase"/>
</dbReference>
<evidence type="ECO:0000256" key="6">
    <source>
        <dbReference type="PROSITE-ProRule" id="PRU01016"/>
    </source>
</evidence>
<gene>
    <name evidence="7" type="ORF">NEA10_02005</name>
</gene>
<dbReference type="PANTHER" id="PTHR10629:SF52">
    <property type="entry name" value="DNA (CYTOSINE-5)-METHYLTRANSFERASE 1"/>
    <property type="match status" value="1"/>
</dbReference>
<dbReference type="PROSITE" id="PS51679">
    <property type="entry name" value="SAM_MT_C5"/>
    <property type="match status" value="1"/>
</dbReference>
<evidence type="ECO:0000313" key="8">
    <source>
        <dbReference type="Proteomes" id="UP001056708"/>
    </source>
</evidence>
<evidence type="ECO:0000256" key="4">
    <source>
        <dbReference type="ARBA" id="ARBA00022691"/>
    </source>
</evidence>
<keyword evidence="4 6" id="KW-0949">S-adenosyl-L-methionine</keyword>
<feature type="active site" evidence="6">
    <location>
        <position position="75"/>
    </location>
</feature>
<dbReference type="RefSeq" id="WP_252663541.1">
    <property type="nucleotide sequence ID" value="NZ_CP098611.1"/>
</dbReference>
<dbReference type="InterPro" id="IPR018117">
    <property type="entry name" value="C5_DNA_meth_AS"/>
</dbReference>